<dbReference type="RefSeq" id="WP_118314574.1">
    <property type="nucleotide sequence ID" value="NZ_CALLAX010000080.1"/>
</dbReference>
<evidence type="ECO:0000313" key="1">
    <source>
        <dbReference type="EMBL" id="RGZ84958.1"/>
    </source>
</evidence>
<dbReference type="Proteomes" id="UP000283497">
    <property type="component" value="Unassembled WGS sequence"/>
</dbReference>
<name>A0A415G700_9FIRM</name>
<dbReference type="Proteomes" id="UP000286561">
    <property type="component" value="Unassembled WGS sequence"/>
</dbReference>
<comment type="caution">
    <text evidence="2">The sequence shown here is derived from an EMBL/GenBank/DDBJ whole genome shotgun (WGS) entry which is preliminary data.</text>
</comment>
<dbReference type="AlphaFoldDB" id="A0A415G700"/>
<gene>
    <name evidence="2" type="ORF">DW068_08600</name>
    <name evidence="1" type="ORF">DW972_03860</name>
</gene>
<protein>
    <submittedName>
        <fullName evidence="2">Uncharacterized protein</fullName>
    </submittedName>
</protein>
<organism evidence="2 3">
    <name type="scientific">Anaerobutyricum hallii</name>
    <dbReference type="NCBI Taxonomy" id="39488"/>
    <lineage>
        <taxon>Bacteria</taxon>
        <taxon>Bacillati</taxon>
        <taxon>Bacillota</taxon>
        <taxon>Clostridia</taxon>
        <taxon>Lachnospirales</taxon>
        <taxon>Lachnospiraceae</taxon>
        <taxon>Anaerobutyricum</taxon>
    </lineage>
</organism>
<dbReference type="EMBL" id="QSEP01000012">
    <property type="protein sequence ID" value="RGZ84958.1"/>
    <property type="molecule type" value="Genomic_DNA"/>
</dbReference>
<evidence type="ECO:0000313" key="2">
    <source>
        <dbReference type="EMBL" id="RHK38917.1"/>
    </source>
</evidence>
<reference evidence="3 4" key="1">
    <citation type="submission" date="2018-08" db="EMBL/GenBank/DDBJ databases">
        <title>A genome reference for cultivated species of the human gut microbiota.</title>
        <authorList>
            <person name="Zou Y."/>
            <person name="Xue W."/>
            <person name="Luo G."/>
        </authorList>
    </citation>
    <scope>NUCLEOTIDE SEQUENCE [LARGE SCALE GENOMIC DNA]</scope>
    <source>
        <strain evidence="2 3">AF45-14BH</strain>
        <strain evidence="1 4">AM48-23BH</strain>
    </source>
</reference>
<accession>A0A415G700</accession>
<evidence type="ECO:0000313" key="3">
    <source>
        <dbReference type="Proteomes" id="UP000283497"/>
    </source>
</evidence>
<dbReference type="EMBL" id="QRNJ01000030">
    <property type="protein sequence ID" value="RHK38917.1"/>
    <property type="molecule type" value="Genomic_DNA"/>
</dbReference>
<sequence>MTKKDKAIQELCDSLGGDYKVQDIDLETCIYRDFGNGFDVEISGVYTTSQKKKATIYLWCVGEGHYFQIVRIANGVARDEIGKVVEELFAYSEELIAQGYDSYEKVLAFLRQQREKKGRGVIAG</sequence>
<proteinExistence type="predicted"/>
<evidence type="ECO:0000313" key="4">
    <source>
        <dbReference type="Proteomes" id="UP000286561"/>
    </source>
</evidence>